<evidence type="ECO:0000313" key="3">
    <source>
        <dbReference type="Proteomes" id="UP000705867"/>
    </source>
</evidence>
<reference evidence="2" key="2">
    <citation type="submission" date="2021-08" db="EMBL/GenBank/DDBJ databases">
        <authorList>
            <person name="Dalcin Martins P."/>
        </authorList>
    </citation>
    <scope>NUCLEOTIDE SEQUENCE</scope>
    <source>
        <strain evidence="2">MAG_39</strain>
    </source>
</reference>
<comment type="caution">
    <text evidence="2">The sequence shown here is derived from an EMBL/GenBank/DDBJ whole genome shotgun (WGS) entry which is preliminary data.</text>
</comment>
<reference evidence="2" key="1">
    <citation type="journal article" date="2021" name="bioRxiv">
        <title>Unraveling nitrogen, sulfur and carbon metabolic pathways and microbial community transcriptional responses to substrate deprivation and toxicity stresses in a bioreactor mimicking anoxic brackish coastal sediment conditions.</title>
        <authorList>
            <person name="Martins P.D."/>
            <person name="Echeveste M.J."/>
            <person name="Arshad A."/>
            <person name="Kurth J."/>
            <person name="Ouboter H."/>
            <person name="Jetten M.S.M."/>
            <person name="Welte C.U."/>
        </authorList>
    </citation>
    <scope>NUCLEOTIDE SEQUENCE</scope>
    <source>
        <strain evidence="2">MAG_39</strain>
    </source>
</reference>
<gene>
    <name evidence="2" type="ORF">K8I29_17160</name>
</gene>
<feature type="domain" description="ApeA N-terminal" evidence="1">
    <location>
        <begin position="8"/>
        <end position="208"/>
    </location>
</feature>
<protein>
    <recommendedName>
        <fullName evidence="1">ApeA N-terminal domain-containing protein</fullName>
    </recommendedName>
</protein>
<dbReference type="AlphaFoldDB" id="A0A953M2U0"/>
<dbReference type="InterPro" id="IPR041223">
    <property type="entry name" value="ApeA_NTD"/>
</dbReference>
<dbReference type="Pfam" id="PF18862">
    <property type="entry name" value="ApeA_NTD1"/>
    <property type="match status" value="1"/>
</dbReference>
<name>A0A953M2U0_9BACT</name>
<evidence type="ECO:0000313" key="2">
    <source>
        <dbReference type="EMBL" id="MBZ0157929.1"/>
    </source>
</evidence>
<sequence>MRLSEPIEKSGYFWLPAKPDNRLPGVLRVTDTGETNVEVIGVFGDTLAAMNDSTPELGRIVGVIENGDLITLDRCFYRNRNISFGGISKSTIHANFLLRGVQYDESEPVTFSRFRFSVEGLDEWLSVSGLRVEHNWSEQSASIHFNPPKEIAVQLADGIGLTFAFGWTLPGAPIVTEAKITQKVYITLTSDSLRPIADFLALVFKLNNYPVFRYRRNRLSRLCHRLFA</sequence>
<proteinExistence type="predicted"/>
<organism evidence="2 3">
    <name type="scientific">Candidatus Nitrobium versatile</name>
    <dbReference type="NCBI Taxonomy" id="2884831"/>
    <lineage>
        <taxon>Bacteria</taxon>
        <taxon>Pseudomonadati</taxon>
        <taxon>Nitrospirota</taxon>
        <taxon>Nitrospiria</taxon>
        <taxon>Nitrospirales</taxon>
        <taxon>Nitrospiraceae</taxon>
        <taxon>Candidatus Nitrobium</taxon>
    </lineage>
</organism>
<dbReference type="Proteomes" id="UP000705867">
    <property type="component" value="Unassembled WGS sequence"/>
</dbReference>
<accession>A0A953M2U0</accession>
<dbReference type="EMBL" id="JAIOIV010000132">
    <property type="protein sequence ID" value="MBZ0157929.1"/>
    <property type="molecule type" value="Genomic_DNA"/>
</dbReference>
<evidence type="ECO:0000259" key="1">
    <source>
        <dbReference type="Pfam" id="PF18862"/>
    </source>
</evidence>